<dbReference type="RefSeq" id="WP_263543776.1">
    <property type="nucleotide sequence ID" value="NZ_JAOVZO020000008.1"/>
</dbReference>
<keyword evidence="3" id="KW-1185">Reference proteome</keyword>
<organism evidence="2 3">
    <name type="scientific">Tahibacter soli</name>
    <dbReference type="NCBI Taxonomy" id="2983605"/>
    <lineage>
        <taxon>Bacteria</taxon>
        <taxon>Pseudomonadati</taxon>
        <taxon>Pseudomonadota</taxon>
        <taxon>Gammaproteobacteria</taxon>
        <taxon>Lysobacterales</taxon>
        <taxon>Rhodanobacteraceae</taxon>
        <taxon>Tahibacter</taxon>
    </lineage>
</organism>
<reference evidence="2" key="1">
    <citation type="submission" date="2023-02" db="EMBL/GenBank/DDBJ databases">
        <title>Tahibacter soli sp. nov. isolated from soil.</title>
        <authorList>
            <person name="Baek J.H."/>
            <person name="Lee J.K."/>
            <person name="Choi D.G."/>
            <person name="Jeon C.O."/>
        </authorList>
    </citation>
    <scope>NUCLEOTIDE SEQUENCE</scope>
    <source>
        <strain evidence="2">BL</strain>
    </source>
</reference>
<evidence type="ECO:0000256" key="1">
    <source>
        <dbReference type="SAM" id="SignalP"/>
    </source>
</evidence>
<comment type="caution">
    <text evidence="2">The sequence shown here is derived from an EMBL/GenBank/DDBJ whole genome shotgun (WGS) entry which is preliminary data.</text>
</comment>
<name>A0A9X4BII4_9GAMM</name>
<dbReference type="AlphaFoldDB" id="A0A9X4BII4"/>
<evidence type="ECO:0000313" key="2">
    <source>
        <dbReference type="EMBL" id="MDC8012282.1"/>
    </source>
</evidence>
<accession>A0A9X4BII4</accession>
<evidence type="ECO:0008006" key="4">
    <source>
        <dbReference type="Google" id="ProtNLM"/>
    </source>
</evidence>
<gene>
    <name evidence="2" type="ORF">OD750_006940</name>
</gene>
<keyword evidence="1" id="KW-0732">Signal</keyword>
<dbReference type="EMBL" id="JAOVZO020000008">
    <property type="protein sequence ID" value="MDC8012282.1"/>
    <property type="molecule type" value="Genomic_DNA"/>
</dbReference>
<evidence type="ECO:0000313" key="3">
    <source>
        <dbReference type="Proteomes" id="UP001139971"/>
    </source>
</evidence>
<protein>
    <recommendedName>
        <fullName evidence="4">Secreted protein</fullName>
    </recommendedName>
</protein>
<sequence length="166" mass="18185">MLAIRITRSVLAAALVAAASFAAAADPSPPIEKEMTPEQFKAAGLDLLSPEQLANLNAWLNRKITTETKKAATLAEDKVKTENRGYFNFGSSEPIVSKLVGEFKGFRQGRLYVLENGQEWSQIDQATLAGVRLTNPQVKIEPGMIGNAWYLSIEGYNTRAKVTRSK</sequence>
<proteinExistence type="predicted"/>
<feature type="chain" id="PRO_5040938320" description="Secreted protein" evidence="1">
    <location>
        <begin position="25"/>
        <end position="166"/>
    </location>
</feature>
<feature type="signal peptide" evidence="1">
    <location>
        <begin position="1"/>
        <end position="24"/>
    </location>
</feature>
<dbReference type="Proteomes" id="UP001139971">
    <property type="component" value="Unassembled WGS sequence"/>
</dbReference>